<dbReference type="Proteomes" id="UP000051952">
    <property type="component" value="Unassembled WGS sequence"/>
</dbReference>
<protein>
    <recommendedName>
        <fullName evidence="4">GPI-anchored surface protein</fullName>
    </recommendedName>
</protein>
<keyword evidence="1" id="KW-0732">Signal</keyword>
<organism evidence="2 3">
    <name type="scientific">Bodo saltans</name>
    <name type="common">Flagellated protozoan</name>
    <dbReference type="NCBI Taxonomy" id="75058"/>
    <lineage>
        <taxon>Eukaryota</taxon>
        <taxon>Discoba</taxon>
        <taxon>Euglenozoa</taxon>
        <taxon>Kinetoplastea</taxon>
        <taxon>Metakinetoplastina</taxon>
        <taxon>Eubodonida</taxon>
        <taxon>Bodonidae</taxon>
        <taxon>Bodo</taxon>
    </lineage>
</organism>
<reference evidence="3" key="1">
    <citation type="submission" date="2015-09" db="EMBL/GenBank/DDBJ databases">
        <authorList>
            <consortium name="Pathogen Informatics"/>
        </authorList>
    </citation>
    <scope>NUCLEOTIDE SEQUENCE [LARGE SCALE GENOMIC DNA]</scope>
    <source>
        <strain evidence="3">Lake Konstanz</strain>
    </source>
</reference>
<evidence type="ECO:0000313" key="3">
    <source>
        <dbReference type="Proteomes" id="UP000051952"/>
    </source>
</evidence>
<feature type="chain" id="PRO_5006621655" description="GPI-anchored surface protein" evidence="1">
    <location>
        <begin position="18"/>
        <end position="411"/>
    </location>
</feature>
<proteinExistence type="predicted"/>
<name>A0A0S4IUC8_BODSA</name>
<dbReference type="EMBL" id="CYKH01000651">
    <property type="protein sequence ID" value="CUG10060.1"/>
    <property type="molecule type" value="Genomic_DNA"/>
</dbReference>
<feature type="signal peptide" evidence="1">
    <location>
        <begin position="1"/>
        <end position="17"/>
    </location>
</feature>
<keyword evidence="3" id="KW-1185">Reference proteome</keyword>
<evidence type="ECO:0000256" key="1">
    <source>
        <dbReference type="SAM" id="SignalP"/>
    </source>
</evidence>
<dbReference type="AlphaFoldDB" id="A0A0S4IUC8"/>
<dbReference type="VEuPathDB" id="TriTrypDB:BSAL_74375"/>
<evidence type="ECO:0008006" key="4">
    <source>
        <dbReference type="Google" id="ProtNLM"/>
    </source>
</evidence>
<gene>
    <name evidence="2" type="ORF">BSAL_74375</name>
</gene>
<accession>A0A0S4IUC8</accession>
<evidence type="ECO:0000313" key="2">
    <source>
        <dbReference type="EMBL" id="CUG10060.1"/>
    </source>
</evidence>
<sequence length="411" mass="46551">MICCFFVLCLFVRRMQKDLLWVGLSDESCTLWRESTTLHALSFILVDRFGQSFSSLCNFVEQLKASRSSESELRVVRRDLLEPVCVDCNDEWSSCTYATFVACVSLAVERHCLMKEQLSPQEFFGVDIAPESFEMRLRRCEEIVSRSIADLMPVLTPSHDTLRECRGLHSFCEAHAVVVRIFPNHKRDIGLNLSLFGSSVTSFADICLIAKMHEMLFSLRNETPAAKSGNAGNRTKTIEVCRGALQRVVLTPFSSRKRSSKFTSVEDQRRAKYHSRFQSALDFARDEFIPRPNREVIVPETPHLSTGSTTIPQSTCKFEKKELQSSCKLEKQELICGARFSRESSANSAAVRILHPCEAREGELCDPCDPWEIVASSKYFRRLLGFNSAPKTGGNPSRVDFVIEELSRTVQ</sequence>